<evidence type="ECO:0000256" key="5">
    <source>
        <dbReference type="ARBA" id="ARBA00022989"/>
    </source>
</evidence>
<keyword evidence="5 8" id="KW-1133">Transmembrane helix</keyword>
<feature type="domain" description="Amino acid transporter transmembrane" evidence="9">
    <location>
        <begin position="2"/>
        <end position="156"/>
    </location>
</feature>
<keyword evidence="4" id="KW-0029">Amino-acid transport</keyword>
<feature type="transmembrane region" description="Helical" evidence="8">
    <location>
        <begin position="74"/>
        <end position="91"/>
    </location>
</feature>
<keyword evidence="6 8" id="KW-0472">Membrane</keyword>
<dbReference type="GO" id="GO:0006865">
    <property type="term" value="P:amino acid transport"/>
    <property type="evidence" value="ECO:0007669"/>
    <property type="project" value="UniProtKB-KW"/>
</dbReference>
<feature type="transmembrane region" description="Helical" evidence="8">
    <location>
        <begin position="183"/>
        <end position="205"/>
    </location>
</feature>
<accession>A0ABD3AP08</accession>
<feature type="transmembrane region" description="Helical" evidence="8">
    <location>
        <begin position="97"/>
        <end position="120"/>
    </location>
</feature>
<organism evidence="10 11">
    <name type="scientific">Cinchona calisaya</name>
    <dbReference type="NCBI Taxonomy" id="153742"/>
    <lineage>
        <taxon>Eukaryota</taxon>
        <taxon>Viridiplantae</taxon>
        <taxon>Streptophyta</taxon>
        <taxon>Embryophyta</taxon>
        <taxon>Tracheophyta</taxon>
        <taxon>Spermatophyta</taxon>
        <taxon>Magnoliopsida</taxon>
        <taxon>eudicotyledons</taxon>
        <taxon>Gunneridae</taxon>
        <taxon>Pentapetalae</taxon>
        <taxon>asterids</taxon>
        <taxon>lamiids</taxon>
        <taxon>Gentianales</taxon>
        <taxon>Rubiaceae</taxon>
        <taxon>Cinchonoideae</taxon>
        <taxon>Cinchoneae</taxon>
        <taxon>Cinchona</taxon>
    </lineage>
</organism>
<dbReference type="InterPro" id="IPR013057">
    <property type="entry name" value="AA_transpt_TM"/>
</dbReference>
<feature type="coiled-coil region" evidence="7">
    <location>
        <begin position="540"/>
        <end position="567"/>
    </location>
</feature>
<gene>
    <name evidence="10" type="ORF">ACH5RR_006448</name>
</gene>
<keyword evidence="11" id="KW-1185">Reference proteome</keyword>
<comment type="caution">
    <text evidence="10">The sequence shown here is derived from an EMBL/GenBank/DDBJ whole genome shotgun (WGS) entry which is preliminary data.</text>
</comment>
<dbReference type="EMBL" id="JBJUIK010000003">
    <property type="protein sequence ID" value="KAL3532927.1"/>
    <property type="molecule type" value="Genomic_DNA"/>
</dbReference>
<name>A0ABD3AP08_9GENT</name>
<evidence type="ECO:0000313" key="10">
    <source>
        <dbReference type="EMBL" id="KAL3532927.1"/>
    </source>
</evidence>
<dbReference type="GO" id="GO:0016020">
    <property type="term" value="C:membrane"/>
    <property type="evidence" value="ECO:0007669"/>
    <property type="project" value="UniProtKB-SubCell"/>
</dbReference>
<evidence type="ECO:0000256" key="1">
    <source>
        <dbReference type="ARBA" id="ARBA00004370"/>
    </source>
</evidence>
<keyword evidence="7" id="KW-0175">Coiled coil</keyword>
<dbReference type="AlphaFoldDB" id="A0ABD3AP08"/>
<evidence type="ECO:0000256" key="4">
    <source>
        <dbReference type="ARBA" id="ARBA00022970"/>
    </source>
</evidence>
<evidence type="ECO:0000256" key="2">
    <source>
        <dbReference type="ARBA" id="ARBA00022448"/>
    </source>
</evidence>
<dbReference type="PANTHER" id="PTHR48017">
    <property type="entry name" value="OS05G0424000 PROTEIN-RELATED"/>
    <property type="match status" value="1"/>
</dbReference>
<evidence type="ECO:0000259" key="9">
    <source>
        <dbReference type="Pfam" id="PF01490"/>
    </source>
</evidence>
<evidence type="ECO:0000256" key="8">
    <source>
        <dbReference type="SAM" id="Phobius"/>
    </source>
</evidence>
<evidence type="ECO:0000256" key="3">
    <source>
        <dbReference type="ARBA" id="ARBA00022692"/>
    </source>
</evidence>
<protein>
    <recommendedName>
        <fullName evidence="9">Amino acid transporter transmembrane domain-containing protein</fullName>
    </recommendedName>
</protein>
<keyword evidence="2" id="KW-0813">Transport</keyword>
<evidence type="ECO:0000313" key="11">
    <source>
        <dbReference type="Proteomes" id="UP001630127"/>
    </source>
</evidence>
<reference evidence="10 11" key="1">
    <citation type="submission" date="2024-11" db="EMBL/GenBank/DDBJ databases">
        <title>A near-complete genome assembly of Cinchona calisaya.</title>
        <authorList>
            <person name="Lian D.C."/>
            <person name="Zhao X.W."/>
            <person name="Wei L."/>
        </authorList>
    </citation>
    <scope>NUCLEOTIDE SEQUENCE [LARGE SCALE GENOMIC DNA]</scope>
    <source>
        <tissue evidence="10">Nenye</tissue>
    </source>
</reference>
<keyword evidence="3 8" id="KW-0812">Transmembrane</keyword>
<dbReference type="Pfam" id="PF01490">
    <property type="entry name" value="Aa_trans"/>
    <property type="match status" value="1"/>
</dbReference>
<feature type="transmembrane region" description="Helical" evidence="8">
    <location>
        <begin position="141"/>
        <end position="163"/>
    </location>
</feature>
<feature type="transmembrane region" description="Helical" evidence="8">
    <location>
        <begin position="226"/>
        <end position="246"/>
    </location>
</feature>
<comment type="subcellular location">
    <subcellularLocation>
        <location evidence="1">Membrane</location>
    </subcellularLocation>
</comment>
<dbReference type="Proteomes" id="UP001630127">
    <property type="component" value="Unassembled WGS sequence"/>
</dbReference>
<feature type="transmembrane region" description="Helical" evidence="8">
    <location>
        <begin position="28"/>
        <end position="50"/>
    </location>
</feature>
<evidence type="ECO:0000256" key="7">
    <source>
        <dbReference type="SAM" id="Coils"/>
    </source>
</evidence>
<sequence length="571" mass="63861">MVEMHEIVPGRRFDRYHELGQHAFGEKLGLWIVVPQQLLVQISTCIVYMVTGGKSLKKFIDIVCPPPKCHEIELTYYILMFGSIHFGISHLPNFHSLSAISLSAAIMSLSYSTIAWGTSLTKGKAIDVSYSPREASTSGNVFNFFSALGDVAFAFAVCGYYAFGNKVDDTILITMQKPSWLVTAANAFVVIHVIGSYQVYAMPVFDVIETVLVRKLRFKPSITLRLIDRSLYVGITMFVGMAIPFFGGLMGFFGGFALASTSYYVLSSSEPIYVIRKIKEIPARFFKGATKLADYGNTTDPNSLNSVDAQKGSNLSNAIFFQGGKQVKIKARRFSSSRSDEKIFWRTHRYKGLSPESSPQIEYTTSFTDLTNQTTGPSIVNELVSTVLSPVPIDPKLSVNLVTDPDDTQLTRVLQPEDILSYTQTKEEVSLIDIFKKMVTNLGTEVDKFSRDFIISSFQAIVMLITSSDLSKLLKSRETVSKHLMRLNGVVLHGDAGQTTVNWFVERVHQTFDLAEEISSHERFVKDIDHEDVEILSHKLSNHLKTLQDLNSQLKDFVNNCKNLRTGKLSF</sequence>
<evidence type="ECO:0000256" key="6">
    <source>
        <dbReference type="ARBA" id="ARBA00023136"/>
    </source>
</evidence>
<proteinExistence type="predicted"/>